<dbReference type="InterPro" id="IPR046848">
    <property type="entry name" value="E_motif"/>
</dbReference>
<sequence length="106" mass="12119">MPMEPNIVVLGAFLGVCKLHSFTNFGDYIVRHLQNLAPGDGRHVLLSNIFANENQWDKVAKMKKLMKQRGSEKKTPGCNSIEVNSVVHEIVVDDKLYLNWRSLFDY</sequence>
<proteinExistence type="predicted"/>
<dbReference type="PANTHER" id="PTHR47926">
    <property type="entry name" value="PENTATRICOPEPTIDE REPEAT-CONTAINING PROTEIN"/>
    <property type="match status" value="1"/>
</dbReference>
<dbReference type="EMBL" id="JABWDY010019741">
    <property type="protein sequence ID" value="KAF5193705.1"/>
    <property type="molecule type" value="Genomic_DNA"/>
</dbReference>
<dbReference type="Proteomes" id="UP000554482">
    <property type="component" value="Unassembled WGS sequence"/>
</dbReference>
<organism evidence="1 2">
    <name type="scientific">Thalictrum thalictroides</name>
    <name type="common">Rue-anemone</name>
    <name type="synonym">Anemone thalictroides</name>
    <dbReference type="NCBI Taxonomy" id="46969"/>
    <lineage>
        <taxon>Eukaryota</taxon>
        <taxon>Viridiplantae</taxon>
        <taxon>Streptophyta</taxon>
        <taxon>Embryophyta</taxon>
        <taxon>Tracheophyta</taxon>
        <taxon>Spermatophyta</taxon>
        <taxon>Magnoliopsida</taxon>
        <taxon>Ranunculales</taxon>
        <taxon>Ranunculaceae</taxon>
        <taxon>Thalictroideae</taxon>
        <taxon>Thalictrum</taxon>
    </lineage>
</organism>
<name>A0A7J6WBD4_THATH</name>
<dbReference type="Pfam" id="PF20431">
    <property type="entry name" value="E_motif"/>
    <property type="match status" value="1"/>
</dbReference>
<dbReference type="GO" id="GO:0003723">
    <property type="term" value="F:RNA binding"/>
    <property type="evidence" value="ECO:0007669"/>
    <property type="project" value="InterPro"/>
</dbReference>
<dbReference type="InterPro" id="IPR046960">
    <property type="entry name" value="PPR_At4g14850-like_plant"/>
</dbReference>
<dbReference type="AlphaFoldDB" id="A0A7J6WBD4"/>
<accession>A0A7J6WBD4</accession>
<dbReference type="OrthoDB" id="185373at2759"/>
<evidence type="ECO:0000313" key="2">
    <source>
        <dbReference type="Proteomes" id="UP000554482"/>
    </source>
</evidence>
<keyword evidence="2" id="KW-1185">Reference proteome</keyword>
<gene>
    <name evidence="1" type="ORF">FRX31_016708</name>
</gene>
<protein>
    <submittedName>
        <fullName evidence="1">Pentatricopeptide repeat-containing protein</fullName>
    </submittedName>
</protein>
<comment type="caution">
    <text evidence="1">The sequence shown here is derived from an EMBL/GenBank/DDBJ whole genome shotgun (WGS) entry which is preliminary data.</text>
</comment>
<dbReference type="GO" id="GO:0009451">
    <property type="term" value="P:RNA modification"/>
    <property type="evidence" value="ECO:0007669"/>
    <property type="project" value="InterPro"/>
</dbReference>
<reference evidence="1 2" key="1">
    <citation type="submission" date="2020-06" db="EMBL/GenBank/DDBJ databases">
        <title>Transcriptomic and genomic resources for Thalictrum thalictroides and T. hernandezii: Facilitating candidate gene discovery in an emerging model plant lineage.</title>
        <authorList>
            <person name="Arias T."/>
            <person name="Riano-Pachon D.M."/>
            <person name="Di Stilio V.S."/>
        </authorList>
    </citation>
    <scope>NUCLEOTIDE SEQUENCE [LARGE SCALE GENOMIC DNA]</scope>
    <source>
        <strain evidence="2">cv. WT478/WT964</strain>
        <tissue evidence="1">Leaves</tissue>
    </source>
</reference>
<evidence type="ECO:0000313" key="1">
    <source>
        <dbReference type="EMBL" id="KAF5193705.1"/>
    </source>
</evidence>